<sequence>MSNNAKQPREHKTTAGLVARDNVVVTKLCGSVGPITKTVKDAAIMLNLMGRSPYDPLSTRIPVETILDYVESCKVDGLAGSRLGVPRNNTDNPFAASMNLSAVMETFDRVLDLIKGAGATIIENANYPAYPSVGSSDIPGLVGYPVIRVPLGFIPDDTAKKRNYRDISWCFAWVYKSEGS</sequence>
<gene>
    <name evidence="1" type="ORF">B0T25DRAFT_238815</name>
</gene>
<dbReference type="SUPFAM" id="SSF75304">
    <property type="entry name" value="Amidase signature (AS) enzymes"/>
    <property type="match status" value="1"/>
</dbReference>
<name>A0AAJ0HEC3_9PEZI</name>
<evidence type="ECO:0008006" key="3">
    <source>
        <dbReference type="Google" id="ProtNLM"/>
    </source>
</evidence>
<dbReference type="InterPro" id="IPR036928">
    <property type="entry name" value="AS_sf"/>
</dbReference>
<dbReference type="AlphaFoldDB" id="A0AAJ0HEC3"/>
<reference evidence="1" key="2">
    <citation type="submission" date="2023-06" db="EMBL/GenBank/DDBJ databases">
        <authorList>
            <consortium name="Lawrence Berkeley National Laboratory"/>
            <person name="Haridas S."/>
            <person name="Hensen N."/>
            <person name="Bonometti L."/>
            <person name="Westerberg I."/>
            <person name="Brannstrom I.O."/>
            <person name="Guillou S."/>
            <person name="Cros-Aarteil S."/>
            <person name="Calhoun S."/>
            <person name="Kuo A."/>
            <person name="Mondo S."/>
            <person name="Pangilinan J."/>
            <person name="Riley R."/>
            <person name="Labutti K."/>
            <person name="Andreopoulos B."/>
            <person name="Lipzen A."/>
            <person name="Chen C."/>
            <person name="Yanf M."/>
            <person name="Daum C."/>
            <person name="Ng V."/>
            <person name="Clum A."/>
            <person name="Steindorff A."/>
            <person name="Ohm R."/>
            <person name="Martin F."/>
            <person name="Silar P."/>
            <person name="Natvig D."/>
            <person name="Lalanne C."/>
            <person name="Gautier V."/>
            <person name="Ament-Velasquez S.L."/>
            <person name="Kruys A."/>
            <person name="Hutchinson M.I."/>
            <person name="Powell A.J."/>
            <person name="Barry K."/>
            <person name="Miller A.N."/>
            <person name="Grigoriev I.V."/>
            <person name="Debuchy R."/>
            <person name="Gladieux P."/>
            <person name="Thoren M.H."/>
            <person name="Johannesson H."/>
        </authorList>
    </citation>
    <scope>NUCLEOTIDE SEQUENCE</scope>
    <source>
        <strain evidence="1">CBS 955.72</strain>
    </source>
</reference>
<keyword evidence="2" id="KW-1185">Reference proteome</keyword>
<evidence type="ECO:0000313" key="2">
    <source>
        <dbReference type="Proteomes" id="UP001275084"/>
    </source>
</evidence>
<protein>
    <recommendedName>
        <fullName evidence="3">Amidase domain-containing protein</fullName>
    </recommendedName>
</protein>
<evidence type="ECO:0000313" key="1">
    <source>
        <dbReference type="EMBL" id="KAK3349302.1"/>
    </source>
</evidence>
<reference evidence="1" key="1">
    <citation type="journal article" date="2023" name="Mol. Phylogenet. Evol.">
        <title>Genome-scale phylogeny and comparative genomics of the fungal order Sordariales.</title>
        <authorList>
            <person name="Hensen N."/>
            <person name="Bonometti L."/>
            <person name="Westerberg I."/>
            <person name="Brannstrom I.O."/>
            <person name="Guillou S."/>
            <person name="Cros-Aarteil S."/>
            <person name="Calhoun S."/>
            <person name="Haridas S."/>
            <person name="Kuo A."/>
            <person name="Mondo S."/>
            <person name="Pangilinan J."/>
            <person name="Riley R."/>
            <person name="LaButti K."/>
            <person name="Andreopoulos B."/>
            <person name="Lipzen A."/>
            <person name="Chen C."/>
            <person name="Yan M."/>
            <person name="Daum C."/>
            <person name="Ng V."/>
            <person name="Clum A."/>
            <person name="Steindorff A."/>
            <person name="Ohm R.A."/>
            <person name="Martin F."/>
            <person name="Silar P."/>
            <person name="Natvig D.O."/>
            <person name="Lalanne C."/>
            <person name="Gautier V."/>
            <person name="Ament-Velasquez S.L."/>
            <person name="Kruys A."/>
            <person name="Hutchinson M.I."/>
            <person name="Powell A.J."/>
            <person name="Barry K."/>
            <person name="Miller A.N."/>
            <person name="Grigoriev I.V."/>
            <person name="Debuchy R."/>
            <person name="Gladieux P."/>
            <person name="Hiltunen Thoren M."/>
            <person name="Johannesson H."/>
        </authorList>
    </citation>
    <scope>NUCLEOTIDE SEQUENCE</scope>
    <source>
        <strain evidence="1">CBS 955.72</strain>
    </source>
</reference>
<accession>A0AAJ0HEC3</accession>
<dbReference type="Gene3D" id="3.90.1300.10">
    <property type="entry name" value="Amidase signature (AS) domain"/>
    <property type="match status" value="1"/>
</dbReference>
<dbReference type="PANTHER" id="PTHR42678:SF34">
    <property type="entry name" value="OS04G0183300 PROTEIN"/>
    <property type="match status" value="1"/>
</dbReference>
<organism evidence="1 2">
    <name type="scientific">Lasiosphaeria hispida</name>
    <dbReference type="NCBI Taxonomy" id="260671"/>
    <lineage>
        <taxon>Eukaryota</taxon>
        <taxon>Fungi</taxon>
        <taxon>Dikarya</taxon>
        <taxon>Ascomycota</taxon>
        <taxon>Pezizomycotina</taxon>
        <taxon>Sordariomycetes</taxon>
        <taxon>Sordariomycetidae</taxon>
        <taxon>Sordariales</taxon>
        <taxon>Lasiosphaeriaceae</taxon>
        <taxon>Lasiosphaeria</taxon>
    </lineage>
</organism>
<dbReference type="Proteomes" id="UP001275084">
    <property type="component" value="Unassembled WGS sequence"/>
</dbReference>
<comment type="caution">
    <text evidence="1">The sequence shown here is derived from an EMBL/GenBank/DDBJ whole genome shotgun (WGS) entry which is preliminary data.</text>
</comment>
<proteinExistence type="predicted"/>
<dbReference type="PANTHER" id="PTHR42678">
    <property type="entry name" value="AMIDASE"/>
    <property type="match status" value="1"/>
</dbReference>
<dbReference type="EMBL" id="JAUIQD010000005">
    <property type="protein sequence ID" value="KAK3349302.1"/>
    <property type="molecule type" value="Genomic_DNA"/>
</dbReference>